<evidence type="ECO:0000313" key="2">
    <source>
        <dbReference type="EMBL" id="PEA91968.1"/>
    </source>
</evidence>
<sequence length="260" mass="29684">MMNVIELKVQDEPKELAVKEFNGQRVVMFKDIDELHERVAGTAGRNFRENKEQFIEGEDYFYLTGEKLRGFKQTTNFVGSQAKELVLITQMGYLMLVKSLQDDLAWHVQRQLVNNYFKVTGKKVIQPSKKPVNLVFRQEMDIAKTLASVAGVKEGIAYAVAIERAEQKTGENFSSYKKLLPTATHETGFLNPTQIGERIGLKARGVNQLILKEGLQVKKEGEWRLTDEGKKYGEELPFARNGHSGYQIQWNESVVERLQV</sequence>
<accession>A0A9X6YCW8</accession>
<reference evidence="2 3" key="1">
    <citation type="submission" date="2017-09" db="EMBL/GenBank/DDBJ databases">
        <title>Large-scale bioinformatics analysis of Bacillus genomes uncovers conserved roles of natural products in bacterial physiology.</title>
        <authorList>
            <consortium name="Agbiome Team Llc"/>
            <person name="Bleich R.M."/>
            <person name="Grubbs K.J."/>
            <person name="Santa Maria K.C."/>
            <person name="Allen S.E."/>
            <person name="Farag S."/>
            <person name="Shank E.A."/>
            <person name="Bowers A."/>
        </authorList>
    </citation>
    <scope>NUCLEOTIDE SEQUENCE [LARGE SCALE GENOMIC DNA]</scope>
    <source>
        <strain evidence="2 3">AFS089089</strain>
    </source>
</reference>
<evidence type="ECO:0000313" key="3">
    <source>
        <dbReference type="Proteomes" id="UP000220702"/>
    </source>
</evidence>
<comment type="caution">
    <text evidence="2">The sequence shown here is derived from an EMBL/GenBank/DDBJ whole genome shotgun (WGS) entry which is preliminary data.</text>
</comment>
<evidence type="ECO:0000259" key="1">
    <source>
        <dbReference type="Pfam" id="PF10543"/>
    </source>
</evidence>
<proteinExistence type="predicted"/>
<protein>
    <recommendedName>
        <fullName evidence="1">KilA-N DNA-binding domain-containing protein</fullName>
    </recommendedName>
</protein>
<dbReference type="EMBL" id="NVNL01000003">
    <property type="protein sequence ID" value="PEA91968.1"/>
    <property type="molecule type" value="Genomic_DNA"/>
</dbReference>
<feature type="domain" description="KilA-N DNA-binding" evidence="1">
    <location>
        <begin position="18"/>
        <end position="99"/>
    </location>
</feature>
<name>A0A9X6YCW8_BACTU</name>
<gene>
    <name evidence="2" type="ORF">CON71_00480</name>
</gene>
<organism evidence="2 3">
    <name type="scientific">Bacillus thuringiensis</name>
    <dbReference type="NCBI Taxonomy" id="1428"/>
    <lineage>
        <taxon>Bacteria</taxon>
        <taxon>Bacillati</taxon>
        <taxon>Bacillota</taxon>
        <taxon>Bacilli</taxon>
        <taxon>Bacillales</taxon>
        <taxon>Bacillaceae</taxon>
        <taxon>Bacillus</taxon>
        <taxon>Bacillus cereus group</taxon>
    </lineage>
</organism>
<dbReference type="Proteomes" id="UP000220702">
    <property type="component" value="Unassembled WGS sequence"/>
</dbReference>
<dbReference type="AlphaFoldDB" id="A0A9X6YCW8"/>
<dbReference type="RefSeq" id="WP_098901622.1">
    <property type="nucleotide sequence ID" value="NZ_NVNL01000003.1"/>
</dbReference>
<dbReference type="Pfam" id="PF10543">
    <property type="entry name" value="ORF6N"/>
    <property type="match status" value="1"/>
</dbReference>
<dbReference type="InterPro" id="IPR018873">
    <property type="entry name" value="KilA-N_DNA-bd_domain"/>
</dbReference>